<dbReference type="Gene3D" id="2.40.50.140">
    <property type="entry name" value="Nucleic acid-binding proteins"/>
    <property type="match status" value="2"/>
</dbReference>
<sequence>MTSQATSLATLQTGIMKDCLKLLLIKKTTPKLSQNNKTIYQTYILCDDQGEQMQATSFGNDVKTFDNILKEGRTYHMSNLIVSSIDPRYQIFKNDKQIKFIANSEIVEATDDTSIQQKSIAFTAIQDIRHEPENSNKLLSILSIKPITISLWDEFATYEATKIAELLASTLPVISITTLRRTTYQDLSVSTTSMTTISINPDISRSNQLRNWYYFYNLNLKMATNY</sequence>
<dbReference type="InterPro" id="IPR012340">
    <property type="entry name" value="NA-bd_OB-fold"/>
</dbReference>
<dbReference type="PANTHER" id="PTHR47165">
    <property type="entry name" value="OS03G0429900 PROTEIN"/>
    <property type="match status" value="1"/>
</dbReference>
<dbReference type="Proteomes" id="UP000236161">
    <property type="component" value="Unassembled WGS sequence"/>
</dbReference>
<dbReference type="STRING" id="1088818.A0A2I0A307"/>
<organism evidence="1 2">
    <name type="scientific">Apostasia shenzhenica</name>
    <dbReference type="NCBI Taxonomy" id="1088818"/>
    <lineage>
        <taxon>Eukaryota</taxon>
        <taxon>Viridiplantae</taxon>
        <taxon>Streptophyta</taxon>
        <taxon>Embryophyta</taxon>
        <taxon>Tracheophyta</taxon>
        <taxon>Spermatophyta</taxon>
        <taxon>Magnoliopsida</taxon>
        <taxon>Liliopsida</taxon>
        <taxon>Asparagales</taxon>
        <taxon>Orchidaceae</taxon>
        <taxon>Apostasioideae</taxon>
        <taxon>Apostasia</taxon>
    </lineage>
</organism>
<dbReference type="SUPFAM" id="SSF50249">
    <property type="entry name" value="Nucleic acid-binding proteins"/>
    <property type="match status" value="2"/>
</dbReference>
<dbReference type="OrthoDB" id="1725660at2759"/>
<dbReference type="EMBL" id="KZ452036">
    <property type="protein sequence ID" value="PKA49903.1"/>
    <property type="molecule type" value="Genomic_DNA"/>
</dbReference>
<accession>A0A2I0A307</accession>
<dbReference type="PANTHER" id="PTHR47165:SF4">
    <property type="entry name" value="OS03G0429900 PROTEIN"/>
    <property type="match status" value="1"/>
</dbReference>
<protein>
    <submittedName>
        <fullName evidence="1">Uncharacterized protein</fullName>
    </submittedName>
</protein>
<gene>
    <name evidence="1" type="ORF">AXF42_Ash019219</name>
</gene>
<keyword evidence="2" id="KW-1185">Reference proteome</keyword>
<reference evidence="1 2" key="1">
    <citation type="journal article" date="2017" name="Nature">
        <title>The Apostasia genome and the evolution of orchids.</title>
        <authorList>
            <person name="Zhang G.Q."/>
            <person name="Liu K.W."/>
            <person name="Li Z."/>
            <person name="Lohaus R."/>
            <person name="Hsiao Y.Y."/>
            <person name="Niu S.C."/>
            <person name="Wang J.Y."/>
            <person name="Lin Y.C."/>
            <person name="Xu Q."/>
            <person name="Chen L.J."/>
            <person name="Yoshida K."/>
            <person name="Fujiwara S."/>
            <person name="Wang Z.W."/>
            <person name="Zhang Y.Q."/>
            <person name="Mitsuda N."/>
            <person name="Wang M."/>
            <person name="Liu G.H."/>
            <person name="Pecoraro L."/>
            <person name="Huang H.X."/>
            <person name="Xiao X.J."/>
            <person name="Lin M."/>
            <person name="Wu X.Y."/>
            <person name="Wu W.L."/>
            <person name="Chen Y.Y."/>
            <person name="Chang S.B."/>
            <person name="Sakamoto S."/>
            <person name="Ohme-Takagi M."/>
            <person name="Yagi M."/>
            <person name="Zeng S.J."/>
            <person name="Shen C.Y."/>
            <person name="Yeh C.M."/>
            <person name="Luo Y.B."/>
            <person name="Tsai W.C."/>
            <person name="Van de Peer Y."/>
            <person name="Liu Z.J."/>
        </authorList>
    </citation>
    <scope>NUCLEOTIDE SEQUENCE [LARGE SCALE GENOMIC DNA]</scope>
    <source>
        <strain evidence="2">cv. Shenzhen</strain>
        <tissue evidence="1">Stem</tissue>
    </source>
</reference>
<evidence type="ECO:0000313" key="1">
    <source>
        <dbReference type="EMBL" id="PKA49903.1"/>
    </source>
</evidence>
<evidence type="ECO:0000313" key="2">
    <source>
        <dbReference type="Proteomes" id="UP000236161"/>
    </source>
</evidence>
<dbReference type="AlphaFoldDB" id="A0A2I0A307"/>
<name>A0A2I0A307_9ASPA</name>
<proteinExistence type="predicted"/>